<evidence type="ECO:0000313" key="1">
    <source>
        <dbReference type="EMBL" id="AYV76973.1"/>
    </source>
</evidence>
<sequence>MKTKKNGKTKKGKIANKSKTDKFLFISLADDNAFPSWFSKGKDGFLKLPISKKREEITVAEYKKREENYGVEYLTALSEKSIVDNISVFDFNNEFLGVDINYAYMLSEIIVTEKISKDNNFIIVLIVLPKLLPSRKDKVKNYYKKRLYEYEIYCPIWQ</sequence>
<reference evidence="1" key="1">
    <citation type="submission" date="2018-10" db="EMBL/GenBank/DDBJ databases">
        <title>Hidden diversity of soil giant viruses.</title>
        <authorList>
            <person name="Schulz F."/>
            <person name="Alteio L."/>
            <person name="Goudeau D."/>
            <person name="Ryan E.M."/>
            <person name="Malmstrom R.R."/>
            <person name="Blanchard J."/>
            <person name="Woyke T."/>
        </authorList>
    </citation>
    <scope>NUCLEOTIDE SEQUENCE</scope>
    <source>
        <strain evidence="1">BAV1</strain>
    </source>
</reference>
<dbReference type="EMBL" id="MK072003">
    <property type="protein sequence ID" value="AYV76973.1"/>
    <property type="molecule type" value="Genomic_DNA"/>
</dbReference>
<gene>
    <name evidence="1" type="ORF">Barrevirus6_11</name>
</gene>
<organism evidence="1">
    <name type="scientific">Barrevirus sp</name>
    <dbReference type="NCBI Taxonomy" id="2487763"/>
    <lineage>
        <taxon>Viruses</taxon>
        <taxon>Varidnaviria</taxon>
        <taxon>Bamfordvirae</taxon>
        <taxon>Nucleocytoviricota</taxon>
        <taxon>Megaviricetes</taxon>
        <taxon>Imitervirales</taxon>
        <taxon>Mimiviridae</taxon>
        <taxon>Klosneuvirinae</taxon>
    </lineage>
</organism>
<accession>A0A3G4ZTP5</accession>
<protein>
    <submittedName>
        <fullName evidence="1">Uncharacterized protein</fullName>
    </submittedName>
</protein>
<proteinExistence type="predicted"/>
<name>A0A3G4ZTP5_9VIRU</name>